<dbReference type="InterPro" id="IPR026660">
    <property type="entry name" value="PRA-CH"/>
</dbReference>
<dbReference type="HAMAP" id="MF_01021">
    <property type="entry name" value="HisI"/>
    <property type="match status" value="1"/>
</dbReference>
<dbReference type="Proteomes" id="UP001560685">
    <property type="component" value="Unassembled WGS sequence"/>
</dbReference>
<dbReference type="RefSeq" id="WP_369313029.1">
    <property type="nucleotide sequence ID" value="NZ_JBEHZE010000001.1"/>
</dbReference>
<dbReference type="EC" id="3.5.4.19" evidence="7"/>
<comment type="cofactor">
    <cofactor evidence="7">
        <name>Mg(2+)</name>
        <dbReference type="ChEBI" id="CHEBI:18420"/>
    </cofactor>
    <text evidence="7">Binds 1 Mg(2+) ion per subunit.</text>
</comment>
<comment type="subunit">
    <text evidence="7">Homodimer.</text>
</comment>
<feature type="binding site" evidence="7">
    <location>
        <position position="98"/>
    </location>
    <ligand>
        <name>Mg(2+)</name>
        <dbReference type="ChEBI" id="CHEBI:18420"/>
    </ligand>
</feature>
<gene>
    <name evidence="7 9" type="primary">hisI</name>
    <name evidence="9" type="ORF">ABFZ84_05935</name>
</gene>
<feature type="binding site" evidence="7">
    <location>
        <position position="94"/>
    </location>
    <ligand>
        <name>Mg(2+)</name>
        <dbReference type="ChEBI" id="CHEBI:18420"/>
    </ligand>
</feature>
<dbReference type="NCBIfam" id="NF000768">
    <property type="entry name" value="PRK00051.1"/>
    <property type="match status" value="1"/>
</dbReference>
<proteinExistence type="inferred from homology"/>
<dbReference type="PANTHER" id="PTHR42945">
    <property type="entry name" value="HISTIDINE BIOSYNTHESIS BIFUNCTIONAL PROTEIN"/>
    <property type="match status" value="1"/>
</dbReference>
<keyword evidence="5 7" id="KW-0378">Hydrolase</keyword>
<keyword evidence="7" id="KW-0460">Magnesium</keyword>
<dbReference type="GO" id="GO:0004635">
    <property type="term" value="F:phosphoribosyl-AMP cyclohydrolase activity"/>
    <property type="evidence" value="ECO:0007669"/>
    <property type="project" value="UniProtKB-EC"/>
</dbReference>
<feature type="binding site" evidence="7">
    <location>
        <position position="95"/>
    </location>
    <ligand>
        <name>Zn(2+)</name>
        <dbReference type="ChEBI" id="CHEBI:29105"/>
        <note>ligand shared between dimeric partners</note>
    </ligand>
</feature>
<reference evidence="9 10" key="1">
    <citation type="submission" date="2024-05" db="EMBL/GenBank/DDBJ databases">
        <title>Three bacterial strains, DH-69, EH-24, and ECK-19 isolated from coastal sediments.</title>
        <authorList>
            <person name="Ye Y.-Q."/>
            <person name="Du Z.-J."/>
        </authorList>
    </citation>
    <scope>NUCLEOTIDE SEQUENCE [LARGE SCALE GENOMIC DNA]</scope>
    <source>
        <strain evidence="9 10">ECK-19</strain>
    </source>
</reference>
<organism evidence="9 10">
    <name type="scientific">Hyphococcus lacteus</name>
    <dbReference type="NCBI Taxonomy" id="3143536"/>
    <lineage>
        <taxon>Bacteria</taxon>
        <taxon>Pseudomonadati</taxon>
        <taxon>Pseudomonadota</taxon>
        <taxon>Alphaproteobacteria</taxon>
        <taxon>Parvularculales</taxon>
        <taxon>Parvularculaceae</taxon>
        <taxon>Hyphococcus</taxon>
    </lineage>
</organism>
<keyword evidence="3 7" id="KW-0963">Cytoplasm</keyword>
<dbReference type="Pfam" id="PF01502">
    <property type="entry name" value="PRA-CH"/>
    <property type="match status" value="1"/>
</dbReference>
<comment type="subcellular location">
    <subcellularLocation>
        <location evidence="7">Cytoplasm</location>
    </subcellularLocation>
</comment>
<feature type="binding site" evidence="7">
    <location>
        <position position="96"/>
    </location>
    <ligand>
        <name>Mg(2+)</name>
        <dbReference type="ChEBI" id="CHEBI:18420"/>
    </ligand>
</feature>
<evidence type="ECO:0000256" key="5">
    <source>
        <dbReference type="ARBA" id="ARBA00022801"/>
    </source>
</evidence>
<dbReference type="SUPFAM" id="SSF141734">
    <property type="entry name" value="HisI-like"/>
    <property type="match status" value="1"/>
</dbReference>
<comment type="caution">
    <text evidence="9">The sequence shown here is derived from an EMBL/GenBank/DDBJ whole genome shotgun (WGS) entry which is preliminary data.</text>
</comment>
<accession>A0ABV3Z2S6</accession>
<evidence type="ECO:0000256" key="3">
    <source>
        <dbReference type="ARBA" id="ARBA00022490"/>
    </source>
</evidence>
<feature type="domain" description="Phosphoribosyl-AMP cyclohydrolase" evidence="8">
    <location>
        <begin position="47"/>
        <end position="120"/>
    </location>
</feature>
<comment type="pathway">
    <text evidence="2 7">Amino-acid biosynthesis; L-histidine biosynthesis; L-histidine from 5-phospho-alpha-D-ribose 1-diphosphate: step 3/9.</text>
</comment>
<evidence type="ECO:0000259" key="8">
    <source>
        <dbReference type="Pfam" id="PF01502"/>
    </source>
</evidence>
<comment type="cofactor">
    <cofactor evidence="7">
        <name>Zn(2+)</name>
        <dbReference type="ChEBI" id="CHEBI:29105"/>
    </cofactor>
    <text evidence="7">Binds 1 zinc ion per subunit.</text>
</comment>
<comment type="function">
    <text evidence="7">Catalyzes the hydrolysis of the adenine ring of phosphoribosyl-AMP.</text>
</comment>
<keyword evidence="4 7" id="KW-0028">Amino-acid biosynthesis</keyword>
<dbReference type="InterPro" id="IPR038019">
    <property type="entry name" value="PRib_AMP_CycHydrolase_sf"/>
</dbReference>
<evidence type="ECO:0000256" key="2">
    <source>
        <dbReference type="ARBA" id="ARBA00005169"/>
    </source>
</evidence>
<sequence>MTDKSKFKTRENLSEKIEESHSFVPKFDEVGLIPAVVSDATNGDLLMVAYMNAEALHRTIETGQAWYWSRSRKEFWRKGATSGNTQQVVEIRTDCDQDVIQLIVQQTGPACHTDRRSCFYRIVEKNGEYRLAFDES</sequence>
<dbReference type="Gene3D" id="3.10.20.810">
    <property type="entry name" value="Phosphoribosyl-AMP cyclohydrolase"/>
    <property type="match status" value="1"/>
</dbReference>
<keyword evidence="7" id="KW-0479">Metal-binding</keyword>
<evidence type="ECO:0000313" key="9">
    <source>
        <dbReference type="EMBL" id="MEX6633085.1"/>
    </source>
</evidence>
<protein>
    <recommendedName>
        <fullName evidence="7">Phosphoribosyl-AMP cyclohydrolase</fullName>
        <shortName evidence="7">PRA-CH</shortName>
        <ecNumber evidence="7">3.5.4.19</ecNumber>
    </recommendedName>
</protein>
<keyword evidence="6 7" id="KW-0368">Histidine biosynthesis</keyword>
<keyword evidence="10" id="KW-1185">Reference proteome</keyword>
<evidence type="ECO:0000256" key="4">
    <source>
        <dbReference type="ARBA" id="ARBA00022605"/>
    </source>
</evidence>
<comment type="catalytic activity">
    <reaction evidence="1 7">
        <text>1-(5-phospho-beta-D-ribosyl)-5'-AMP + H2O = 1-(5-phospho-beta-D-ribosyl)-5-[(5-phospho-beta-D-ribosylamino)methylideneamino]imidazole-4-carboxamide</text>
        <dbReference type="Rhea" id="RHEA:20049"/>
        <dbReference type="ChEBI" id="CHEBI:15377"/>
        <dbReference type="ChEBI" id="CHEBI:58435"/>
        <dbReference type="ChEBI" id="CHEBI:59457"/>
        <dbReference type="EC" id="3.5.4.19"/>
    </reaction>
</comment>
<evidence type="ECO:0000313" key="10">
    <source>
        <dbReference type="Proteomes" id="UP001560685"/>
    </source>
</evidence>
<feature type="binding site" evidence="7">
    <location>
        <position position="111"/>
    </location>
    <ligand>
        <name>Zn(2+)</name>
        <dbReference type="ChEBI" id="CHEBI:29105"/>
        <note>ligand shared between dimeric partners</note>
    </ligand>
</feature>
<evidence type="ECO:0000256" key="1">
    <source>
        <dbReference type="ARBA" id="ARBA00000024"/>
    </source>
</evidence>
<dbReference type="PANTHER" id="PTHR42945:SF1">
    <property type="entry name" value="HISTIDINE BIOSYNTHESIS BIFUNCTIONAL PROTEIN HIS7"/>
    <property type="match status" value="1"/>
</dbReference>
<comment type="similarity">
    <text evidence="7">Belongs to the PRA-CH family.</text>
</comment>
<keyword evidence="7" id="KW-0862">Zinc</keyword>
<dbReference type="EMBL" id="JBEHZE010000001">
    <property type="protein sequence ID" value="MEX6633085.1"/>
    <property type="molecule type" value="Genomic_DNA"/>
</dbReference>
<name>A0ABV3Z2S6_9PROT</name>
<evidence type="ECO:0000256" key="6">
    <source>
        <dbReference type="ARBA" id="ARBA00023102"/>
    </source>
</evidence>
<evidence type="ECO:0000256" key="7">
    <source>
        <dbReference type="HAMAP-Rule" id="MF_01021"/>
    </source>
</evidence>
<dbReference type="InterPro" id="IPR002496">
    <property type="entry name" value="PRib_AMP_CycHydrolase_dom"/>
</dbReference>
<feature type="binding site" evidence="7">
    <location>
        <position position="118"/>
    </location>
    <ligand>
        <name>Zn(2+)</name>
        <dbReference type="ChEBI" id="CHEBI:29105"/>
        <note>ligand shared between dimeric partners</note>
    </ligand>
</feature>